<keyword evidence="1" id="KW-1133">Transmembrane helix</keyword>
<gene>
    <name evidence="2" type="ORF">AALO_G00025760</name>
</gene>
<keyword evidence="3" id="KW-1185">Reference proteome</keyword>
<protein>
    <submittedName>
        <fullName evidence="2">Uncharacterized protein</fullName>
    </submittedName>
</protein>
<evidence type="ECO:0000313" key="2">
    <source>
        <dbReference type="EMBL" id="KAG5284351.1"/>
    </source>
</evidence>
<comment type="caution">
    <text evidence="2">The sequence shown here is derived from an EMBL/GenBank/DDBJ whole genome shotgun (WGS) entry which is preliminary data.</text>
</comment>
<dbReference type="AlphaFoldDB" id="A0AAV6HFM4"/>
<feature type="transmembrane region" description="Helical" evidence="1">
    <location>
        <begin position="69"/>
        <end position="91"/>
    </location>
</feature>
<dbReference type="EMBL" id="JADWDJ010000002">
    <property type="protein sequence ID" value="KAG5284351.1"/>
    <property type="molecule type" value="Genomic_DNA"/>
</dbReference>
<evidence type="ECO:0000313" key="3">
    <source>
        <dbReference type="Proteomes" id="UP000823561"/>
    </source>
</evidence>
<organism evidence="2 3">
    <name type="scientific">Alosa alosa</name>
    <name type="common">allis shad</name>
    <dbReference type="NCBI Taxonomy" id="278164"/>
    <lineage>
        <taxon>Eukaryota</taxon>
        <taxon>Metazoa</taxon>
        <taxon>Chordata</taxon>
        <taxon>Craniata</taxon>
        <taxon>Vertebrata</taxon>
        <taxon>Euteleostomi</taxon>
        <taxon>Actinopterygii</taxon>
        <taxon>Neopterygii</taxon>
        <taxon>Teleostei</taxon>
        <taxon>Clupei</taxon>
        <taxon>Clupeiformes</taxon>
        <taxon>Clupeoidei</taxon>
        <taxon>Clupeidae</taxon>
        <taxon>Alosa</taxon>
    </lineage>
</organism>
<keyword evidence="1" id="KW-0472">Membrane</keyword>
<sequence>MREAPQGLRSMRVSGLQVLPKSQEHPPPPGLLRHLLQLFPEPLCQLNKTGMDSGSPQYGTLADWLQSDVFIVFVVVMVLLGLVLTAVCWVWRRQRRSRQSTLQRLTEIEIYPVVDGSVGEAQQQKFSLKIRTDQRHASELVGILADHIRPTGSHATGEMSTGVSASKATLNPTVTPTQPLETQASSGSRSQLRSFLAMVSPFTKAIFIALFLFAILLILYVILWYICRDADNDYI</sequence>
<reference evidence="2" key="1">
    <citation type="submission" date="2020-10" db="EMBL/GenBank/DDBJ databases">
        <title>Chromosome-scale genome assembly of the Allis shad, Alosa alosa.</title>
        <authorList>
            <person name="Margot Z."/>
            <person name="Christophe K."/>
            <person name="Cabau C."/>
            <person name="Louis A."/>
            <person name="Berthelot C."/>
            <person name="Parey E."/>
            <person name="Roest Crollius H."/>
            <person name="Montfort J."/>
            <person name="Robinson-Rechavi M."/>
            <person name="Bucao C."/>
            <person name="Bouchez O."/>
            <person name="Gislard M."/>
            <person name="Lluch J."/>
            <person name="Milhes M."/>
            <person name="Lampietro C."/>
            <person name="Lopez Roques C."/>
            <person name="Donnadieu C."/>
            <person name="Braasch I."/>
            <person name="Desvignes T."/>
            <person name="Postlethwait J."/>
            <person name="Bobe J."/>
            <person name="Guiguen Y."/>
        </authorList>
    </citation>
    <scope>NUCLEOTIDE SEQUENCE</scope>
    <source>
        <strain evidence="2">M-15738</strain>
        <tissue evidence="2">Blood</tissue>
    </source>
</reference>
<proteinExistence type="predicted"/>
<evidence type="ECO:0000256" key="1">
    <source>
        <dbReference type="SAM" id="Phobius"/>
    </source>
</evidence>
<dbReference type="Proteomes" id="UP000823561">
    <property type="component" value="Chromosome 2"/>
</dbReference>
<accession>A0AAV6HFM4</accession>
<feature type="transmembrane region" description="Helical" evidence="1">
    <location>
        <begin position="205"/>
        <end position="226"/>
    </location>
</feature>
<keyword evidence="1" id="KW-0812">Transmembrane</keyword>
<name>A0AAV6HFM4_9TELE</name>